<dbReference type="Proteomes" id="UP000186594">
    <property type="component" value="Unassembled WGS sequence"/>
</dbReference>
<sequence>ASTTHPHTALLHYLVPNKNTCHLILIAHCADMDQTALFVSLLPGGAARRPEVSVNVGDEFVREALRVYAHVSSLGGLLHRIRGAYLKDARTSDKTTLSFHQLLADPSIAVTTLTDQQRDQVDFEVKTLIRQCKDRVRTLESVETARRNAAPSASWVKGLFIDPRLQAVSDLLAAHRSGITWFLNQKLSQVSSIQAKQQEIRVQRQIEKSQSLLPTASERRRPAYVPPDETHSQDQDPSLTPELLQLLESENKSLLLEFESSLTQVRTAEKALIDIASLQTELANHLVSQTQLTDALYEEAHATTEHVQSGNLQLKQARARNKSAIRYLVGFLLGASILLLMLDSLLFQ</sequence>
<protein>
    <submittedName>
        <fullName evidence="11">Syntaxin ufe1</fullName>
    </submittedName>
</protein>
<reference evidence="11 12" key="1">
    <citation type="submission" date="2016-04" db="EMBL/GenBank/DDBJ databases">
        <title>Evolutionary innovation and constraint leading to complex multicellularity in the Ascomycota.</title>
        <authorList>
            <person name="Cisse O."/>
            <person name="Nguyen A."/>
            <person name="Hewitt D.A."/>
            <person name="Jedd G."/>
            <person name="Stajich J.E."/>
        </authorList>
    </citation>
    <scope>NUCLEOTIDE SEQUENCE [LARGE SCALE GENOMIC DNA]</scope>
    <source>
        <strain evidence="11 12">DAH-3</strain>
    </source>
</reference>
<feature type="region of interest" description="Disordered" evidence="9">
    <location>
        <begin position="211"/>
        <end position="238"/>
    </location>
</feature>
<name>A0A1U7LHL5_NEOID</name>
<keyword evidence="7" id="KW-0175">Coiled coil</keyword>
<evidence type="ECO:0000313" key="11">
    <source>
        <dbReference type="EMBL" id="OLL22150.1"/>
    </source>
</evidence>
<evidence type="ECO:0000256" key="10">
    <source>
        <dbReference type="SAM" id="Phobius"/>
    </source>
</evidence>
<keyword evidence="6 10" id="KW-1133">Transmembrane helix</keyword>
<keyword evidence="5" id="KW-0653">Protein transport</keyword>
<dbReference type="GO" id="GO:0031201">
    <property type="term" value="C:SNARE complex"/>
    <property type="evidence" value="ECO:0007669"/>
    <property type="project" value="TreeGrafter"/>
</dbReference>
<evidence type="ECO:0000256" key="7">
    <source>
        <dbReference type="ARBA" id="ARBA00023054"/>
    </source>
</evidence>
<feature type="non-terminal residue" evidence="11">
    <location>
        <position position="1"/>
    </location>
</feature>
<comment type="caution">
    <text evidence="11">The sequence shown here is derived from an EMBL/GenBank/DDBJ whole genome shotgun (WGS) entry which is preliminary data.</text>
</comment>
<dbReference type="GO" id="GO:0015031">
    <property type="term" value="P:protein transport"/>
    <property type="evidence" value="ECO:0007669"/>
    <property type="project" value="UniProtKB-KW"/>
</dbReference>
<feature type="transmembrane region" description="Helical" evidence="10">
    <location>
        <begin position="324"/>
        <end position="342"/>
    </location>
</feature>
<evidence type="ECO:0000256" key="2">
    <source>
        <dbReference type="ARBA" id="ARBA00009063"/>
    </source>
</evidence>
<evidence type="ECO:0000256" key="5">
    <source>
        <dbReference type="ARBA" id="ARBA00022927"/>
    </source>
</evidence>
<dbReference type="GO" id="GO:0005783">
    <property type="term" value="C:endoplasmic reticulum"/>
    <property type="evidence" value="ECO:0007669"/>
    <property type="project" value="TreeGrafter"/>
</dbReference>
<keyword evidence="3" id="KW-0813">Transport</keyword>
<dbReference type="Gene3D" id="1.20.5.110">
    <property type="match status" value="1"/>
</dbReference>
<dbReference type="OrthoDB" id="342981at2759"/>
<accession>A0A1U7LHL5</accession>
<evidence type="ECO:0000256" key="8">
    <source>
        <dbReference type="ARBA" id="ARBA00023136"/>
    </source>
</evidence>
<keyword evidence="12" id="KW-1185">Reference proteome</keyword>
<dbReference type="OMA" id="YRIRTHI"/>
<organism evidence="11 12">
    <name type="scientific">Neolecta irregularis (strain DAH-3)</name>
    <dbReference type="NCBI Taxonomy" id="1198029"/>
    <lineage>
        <taxon>Eukaryota</taxon>
        <taxon>Fungi</taxon>
        <taxon>Dikarya</taxon>
        <taxon>Ascomycota</taxon>
        <taxon>Taphrinomycotina</taxon>
        <taxon>Neolectales</taxon>
        <taxon>Neolectaceae</taxon>
        <taxon>Neolecta</taxon>
    </lineage>
</organism>
<dbReference type="GO" id="GO:0006890">
    <property type="term" value="P:retrograde vesicle-mediated transport, Golgi to endoplasmic reticulum"/>
    <property type="evidence" value="ECO:0007669"/>
    <property type="project" value="TreeGrafter"/>
</dbReference>
<evidence type="ECO:0000313" key="12">
    <source>
        <dbReference type="Proteomes" id="UP000186594"/>
    </source>
</evidence>
<keyword evidence="8 10" id="KW-0472">Membrane</keyword>
<evidence type="ECO:0000256" key="4">
    <source>
        <dbReference type="ARBA" id="ARBA00022692"/>
    </source>
</evidence>
<comment type="subcellular location">
    <subcellularLocation>
        <location evidence="1">Membrane</location>
        <topology evidence="1">Single-pass type IV membrane protein</topology>
    </subcellularLocation>
</comment>
<dbReference type="STRING" id="1198029.A0A1U7LHL5"/>
<dbReference type="AlphaFoldDB" id="A0A1U7LHL5"/>
<gene>
    <name evidence="11" type="ORF">NEOLI_002128</name>
</gene>
<proteinExistence type="inferred from homology"/>
<dbReference type="PANTHER" id="PTHR15959">
    <property type="entry name" value="SYNTAXIN-18"/>
    <property type="match status" value="1"/>
</dbReference>
<evidence type="ECO:0000256" key="1">
    <source>
        <dbReference type="ARBA" id="ARBA00004211"/>
    </source>
</evidence>
<dbReference type="EMBL" id="LXFE01003829">
    <property type="protein sequence ID" value="OLL22150.1"/>
    <property type="molecule type" value="Genomic_DNA"/>
</dbReference>
<evidence type="ECO:0000256" key="9">
    <source>
        <dbReference type="SAM" id="MobiDB-lite"/>
    </source>
</evidence>
<dbReference type="PANTHER" id="PTHR15959:SF0">
    <property type="entry name" value="SYNTAXIN-18"/>
    <property type="match status" value="1"/>
</dbReference>
<evidence type="ECO:0000256" key="3">
    <source>
        <dbReference type="ARBA" id="ARBA00022448"/>
    </source>
</evidence>
<comment type="similarity">
    <text evidence="2">Belongs to the syntaxin family.</text>
</comment>
<keyword evidence="4 10" id="KW-0812">Transmembrane</keyword>
<evidence type="ECO:0000256" key="6">
    <source>
        <dbReference type="ARBA" id="ARBA00022989"/>
    </source>
</evidence>